<dbReference type="InterPro" id="IPR035979">
    <property type="entry name" value="RBD_domain_sf"/>
</dbReference>
<feature type="region of interest" description="Disordered" evidence="10">
    <location>
        <begin position="59"/>
        <end position="180"/>
    </location>
</feature>
<dbReference type="SMART" id="SM00360">
    <property type="entry name" value="RRM"/>
    <property type="match status" value="1"/>
</dbReference>
<reference evidence="13" key="1">
    <citation type="journal article" date="2022" name="bioRxiv">
        <title>Genomics of Preaxostyla Flagellates Illuminates Evolutionary Transitions and the Path Towards Mitochondrial Loss.</title>
        <authorList>
            <person name="Novak L.V.F."/>
            <person name="Treitli S.C."/>
            <person name="Pyrih J."/>
            <person name="Halakuc P."/>
            <person name="Pipaliya S.V."/>
            <person name="Vacek V."/>
            <person name="Brzon O."/>
            <person name="Soukal P."/>
            <person name="Eme L."/>
            <person name="Dacks J.B."/>
            <person name="Karnkowska A."/>
            <person name="Elias M."/>
            <person name="Hampl V."/>
        </authorList>
    </citation>
    <scope>NUCLEOTIDE SEQUENCE</scope>
    <source>
        <strain evidence="13">RCP-MX</strain>
    </source>
</reference>
<evidence type="ECO:0000256" key="2">
    <source>
        <dbReference type="ARBA" id="ARBA00004651"/>
    </source>
</evidence>
<dbReference type="InterPro" id="IPR003691">
    <property type="entry name" value="FluC"/>
</dbReference>
<gene>
    <name evidence="13" type="ORF">PAPYR_6800</name>
</gene>
<evidence type="ECO:0000256" key="1">
    <source>
        <dbReference type="ARBA" id="ARBA00002598"/>
    </source>
</evidence>
<feature type="compositionally biased region" description="Polar residues" evidence="10">
    <location>
        <begin position="72"/>
        <end position="83"/>
    </location>
</feature>
<protein>
    <recommendedName>
        <fullName evidence="12">RRM domain-containing protein</fullName>
    </recommendedName>
</protein>
<evidence type="ECO:0000256" key="3">
    <source>
        <dbReference type="ARBA" id="ARBA00022475"/>
    </source>
</evidence>
<dbReference type="PROSITE" id="PS50102">
    <property type="entry name" value="RRM"/>
    <property type="match status" value="1"/>
</dbReference>
<feature type="region of interest" description="Disordered" evidence="10">
    <location>
        <begin position="377"/>
        <end position="438"/>
    </location>
</feature>
<evidence type="ECO:0000256" key="11">
    <source>
        <dbReference type="SAM" id="Phobius"/>
    </source>
</evidence>
<feature type="transmembrane region" description="Helical" evidence="11">
    <location>
        <begin position="844"/>
        <end position="868"/>
    </location>
</feature>
<dbReference type="EMBL" id="JAPMOS010000042">
    <property type="protein sequence ID" value="KAJ4457661.1"/>
    <property type="molecule type" value="Genomic_DNA"/>
</dbReference>
<comment type="subcellular location">
    <subcellularLocation>
        <location evidence="2">Cell membrane</location>
        <topology evidence="2">Multi-pass membrane protein</topology>
    </subcellularLocation>
</comment>
<dbReference type="Pfam" id="PF00076">
    <property type="entry name" value="RRM_1"/>
    <property type="match status" value="1"/>
</dbReference>
<feature type="transmembrane region" description="Helical" evidence="11">
    <location>
        <begin position="974"/>
        <end position="991"/>
    </location>
</feature>
<evidence type="ECO:0000256" key="5">
    <source>
        <dbReference type="ARBA" id="ARBA00022989"/>
    </source>
</evidence>
<feature type="transmembrane region" description="Helical" evidence="11">
    <location>
        <begin position="874"/>
        <end position="895"/>
    </location>
</feature>
<dbReference type="Proteomes" id="UP001141327">
    <property type="component" value="Unassembled WGS sequence"/>
</dbReference>
<feature type="compositionally biased region" description="Low complexity" evidence="10">
    <location>
        <begin position="144"/>
        <end position="163"/>
    </location>
</feature>
<keyword evidence="3" id="KW-1003">Cell membrane</keyword>
<evidence type="ECO:0000256" key="6">
    <source>
        <dbReference type="ARBA" id="ARBA00023136"/>
    </source>
</evidence>
<dbReference type="PANTHER" id="PTHR28259:SF1">
    <property type="entry name" value="FLUORIDE EXPORT PROTEIN 1-RELATED"/>
    <property type="match status" value="1"/>
</dbReference>
<feature type="compositionally biased region" description="Polar residues" evidence="10">
    <location>
        <begin position="397"/>
        <end position="410"/>
    </location>
</feature>
<comment type="similarity">
    <text evidence="7">Belongs to the fluoride channel Fluc/FEX (TC 1.A.43) family.</text>
</comment>
<keyword evidence="6 11" id="KW-0472">Membrane</keyword>
<comment type="function">
    <text evidence="1">Fluoride channel required for the rapid expulsion of cytoplasmic fluoride.</text>
</comment>
<evidence type="ECO:0000313" key="14">
    <source>
        <dbReference type="Proteomes" id="UP001141327"/>
    </source>
</evidence>
<organism evidence="13 14">
    <name type="scientific">Paratrimastix pyriformis</name>
    <dbReference type="NCBI Taxonomy" id="342808"/>
    <lineage>
        <taxon>Eukaryota</taxon>
        <taxon>Metamonada</taxon>
        <taxon>Preaxostyla</taxon>
        <taxon>Paratrimastigidae</taxon>
        <taxon>Paratrimastix</taxon>
    </lineage>
</organism>
<comment type="catalytic activity">
    <reaction evidence="8">
        <text>fluoride(in) = fluoride(out)</text>
        <dbReference type="Rhea" id="RHEA:76159"/>
        <dbReference type="ChEBI" id="CHEBI:17051"/>
    </reaction>
    <physiologicalReaction direction="left-to-right" evidence="8">
        <dbReference type="Rhea" id="RHEA:76160"/>
    </physiologicalReaction>
</comment>
<comment type="caution">
    <text evidence="13">The sequence shown here is derived from an EMBL/GenBank/DDBJ whole genome shotgun (WGS) entry which is preliminary data.</text>
</comment>
<evidence type="ECO:0000256" key="8">
    <source>
        <dbReference type="ARBA" id="ARBA00035585"/>
    </source>
</evidence>
<name>A0ABQ8UEJ0_9EUKA</name>
<feature type="compositionally biased region" description="Polar residues" evidence="10">
    <location>
        <begin position="97"/>
        <end position="114"/>
    </location>
</feature>
<evidence type="ECO:0000313" key="13">
    <source>
        <dbReference type="EMBL" id="KAJ4457661.1"/>
    </source>
</evidence>
<feature type="region of interest" description="Disordered" evidence="10">
    <location>
        <begin position="514"/>
        <end position="563"/>
    </location>
</feature>
<evidence type="ECO:0000259" key="12">
    <source>
        <dbReference type="PROSITE" id="PS50102"/>
    </source>
</evidence>
<feature type="compositionally biased region" description="Low complexity" evidence="10">
    <location>
        <begin position="121"/>
        <end position="134"/>
    </location>
</feature>
<keyword evidence="5 11" id="KW-1133">Transmembrane helix</keyword>
<keyword evidence="9" id="KW-0694">RNA-binding</keyword>
<dbReference type="Gene3D" id="3.30.70.330">
    <property type="match status" value="1"/>
</dbReference>
<evidence type="ECO:0000256" key="4">
    <source>
        <dbReference type="ARBA" id="ARBA00022692"/>
    </source>
</evidence>
<dbReference type="SUPFAM" id="SSF54928">
    <property type="entry name" value="RNA-binding domain, RBD"/>
    <property type="match status" value="1"/>
</dbReference>
<dbReference type="InterPro" id="IPR000504">
    <property type="entry name" value="RRM_dom"/>
</dbReference>
<evidence type="ECO:0000256" key="10">
    <source>
        <dbReference type="SAM" id="MobiDB-lite"/>
    </source>
</evidence>
<keyword evidence="14" id="KW-1185">Reference proteome</keyword>
<evidence type="ECO:0000256" key="7">
    <source>
        <dbReference type="ARBA" id="ARBA00035120"/>
    </source>
</evidence>
<keyword evidence="4 11" id="KW-0812">Transmembrane</keyword>
<feature type="region of interest" description="Disordered" evidence="10">
    <location>
        <begin position="790"/>
        <end position="818"/>
    </location>
</feature>
<feature type="transmembrane region" description="Helical" evidence="11">
    <location>
        <begin position="751"/>
        <end position="771"/>
    </location>
</feature>
<accession>A0ABQ8UEJ0</accession>
<feature type="transmembrane region" description="Helical" evidence="11">
    <location>
        <begin position="1038"/>
        <end position="1061"/>
    </location>
</feature>
<dbReference type="InterPro" id="IPR012677">
    <property type="entry name" value="Nucleotide-bd_a/b_plait_sf"/>
</dbReference>
<proteinExistence type="inferred from homology"/>
<feature type="compositionally biased region" description="Basic and acidic residues" evidence="10">
    <location>
        <begin position="528"/>
        <end position="563"/>
    </location>
</feature>
<feature type="transmembrane region" description="Helical" evidence="11">
    <location>
        <begin position="1003"/>
        <end position="1026"/>
    </location>
</feature>
<sequence length="1067" mass="115346">MQTHPETAPPPTIDFSKLPATHRERLIYLLLNSNIEFRFEDTSTAPYYLAVVHPLCRPDRRPAISQPLRGGTTVTPSQRSKSTPHFRPSPSSLSRSQRMATPSTRQPNLPQRSMTPGKPRANSMSAATPMAPAPLYDGLSPPMSTGGALSTPATAAAAPPSAGVGAGAGTGTGSATNGTPRPLAWLLRTITDVYEARFVQYTVEVSTGGHFEPFPAFVFHHFVKKFGLESLVTQAGSDLMVSIQHHRAGSLEADTFGAFLVEEYTAVELMFFLMARSKTLPHAIGMRTRDAHGALNTTLAITSRDQPQLVGQLLGRQPRALVAYFTESLGPHWVPGYGSGPADKGGAPIRLAASTGAQLPEADRRLLERLTLPAAFGPAPISTPESTGHGPPVVSLPQPSAGQSSFSVSRSALPDSSAPGRSRSPIEDPDTGNDGRTLYVAGFTSRTSSSEIERKFDRFGHVDDVFIVRDPRTHESRGFCFVTMKDRESAAEAARELHRRAEIDGRYLEVEVSKRARARPKTPGQYLGKERFRSRPPPPEDFRGPSRDYGRDSRRDDRYEPYRRRSPVPVGKISFVRWKGRGSEYGYRICCCPRLLHDSARFGRKICLLVENRKPQPVQIVVEWCAPPPKEQRREAGMGVDQKTASRLPRLTEVLAIGVFAILGVLSRCWCSRLWALLQHGDSIFDSSFPSNTGADFVAGFFFESQLPAPIKVGILTGFTGSWSTFSGWQKSSNTLMFTAPDAHGFVQGLMAQWTGLVIGFLPWAFGRYLYRTLAAALRGRSRDARLHAKSAPLHSRTPTPPPTTPAGAAAALPEEDQTPPAGKLARLVRMFANGPETPPQGPFLCWLVLFMVAAIPVVVLSAVIPTSHPNHTIWFSCCLGPLGAWLRFALSLLFNPKPAPAAKASGAAATVGGHDVEKALHTLQTSINRDQFMPLPEASPSSASSSAVVSVASTPLSAATPTTTPAAAPSKPWFFVGTYLANLLACLVMAMDSIVDAYAPSIYPTAVSVGVAGALSTVPVCIGEMMKVGPERPWHAAAYWVVTVLTAQAIYSGMNAWLWALQLART</sequence>
<evidence type="ECO:0000256" key="9">
    <source>
        <dbReference type="PROSITE-ProRule" id="PRU00176"/>
    </source>
</evidence>
<feature type="domain" description="RRM" evidence="12">
    <location>
        <begin position="436"/>
        <end position="515"/>
    </location>
</feature>
<dbReference type="PANTHER" id="PTHR28259">
    <property type="entry name" value="FLUORIDE EXPORT PROTEIN 1-RELATED"/>
    <property type="match status" value="1"/>
</dbReference>